<feature type="coiled-coil region" evidence="1">
    <location>
        <begin position="7"/>
        <end position="41"/>
    </location>
</feature>
<name>A0ABR7NI47_9FIRM</name>
<keyword evidence="1" id="KW-0175">Coiled coil</keyword>
<dbReference type="Proteomes" id="UP000658131">
    <property type="component" value="Unassembled WGS sequence"/>
</dbReference>
<sequence>MMSSQEKKNFLMRYRDCEREIVRLEEEIARWQSRAERITAGYSPTPGAHGETRDRVQEAVCEMAELRGALYDRLLDAAAVRREIERAIASLGEERLRLLLEYRYIDGLTLEAAAERMHYSWRQAANLHRQALSELELEPLPRRAS</sequence>
<gene>
    <name evidence="2" type="ORF">H8717_06445</name>
</gene>
<protein>
    <recommendedName>
        <fullName evidence="4">RNA polymerase sigma-70 region 4 domain-containing protein</fullName>
    </recommendedName>
</protein>
<keyword evidence="3" id="KW-1185">Reference proteome</keyword>
<evidence type="ECO:0000256" key="1">
    <source>
        <dbReference type="SAM" id="Coils"/>
    </source>
</evidence>
<reference evidence="2 3" key="1">
    <citation type="submission" date="2020-08" db="EMBL/GenBank/DDBJ databases">
        <title>Genome public.</title>
        <authorList>
            <person name="Liu C."/>
            <person name="Sun Q."/>
        </authorList>
    </citation>
    <scope>NUCLEOTIDE SEQUENCE [LARGE SCALE GENOMIC DNA]</scope>
    <source>
        <strain evidence="2 3">BX1</strain>
    </source>
</reference>
<dbReference type="Gene3D" id="1.20.140.160">
    <property type="match status" value="1"/>
</dbReference>
<dbReference type="InterPro" id="IPR013324">
    <property type="entry name" value="RNA_pol_sigma_r3/r4-like"/>
</dbReference>
<accession>A0ABR7NI47</accession>
<comment type="caution">
    <text evidence="2">The sequence shown here is derived from an EMBL/GenBank/DDBJ whole genome shotgun (WGS) entry which is preliminary data.</text>
</comment>
<evidence type="ECO:0008006" key="4">
    <source>
        <dbReference type="Google" id="ProtNLM"/>
    </source>
</evidence>
<dbReference type="RefSeq" id="WP_262399599.1">
    <property type="nucleotide sequence ID" value="NZ_JACRTB010000008.1"/>
</dbReference>
<evidence type="ECO:0000313" key="3">
    <source>
        <dbReference type="Proteomes" id="UP000658131"/>
    </source>
</evidence>
<dbReference type="EMBL" id="JACRTB010000008">
    <property type="protein sequence ID" value="MBC8576045.1"/>
    <property type="molecule type" value="Genomic_DNA"/>
</dbReference>
<organism evidence="2 3">
    <name type="scientific">Yanshouia hominis</name>
    <dbReference type="NCBI Taxonomy" id="2763673"/>
    <lineage>
        <taxon>Bacteria</taxon>
        <taxon>Bacillati</taxon>
        <taxon>Bacillota</taxon>
        <taxon>Clostridia</taxon>
        <taxon>Eubacteriales</taxon>
        <taxon>Oscillospiraceae</taxon>
        <taxon>Yanshouia</taxon>
    </lineage>
</organism>
<dbReference type="SUPFAM" id="SSF88659">
    <property type="entry name" value="Sigma3 and sigma4 domains of RNA polymerase sigma factors"/>
    <property type="match status" value="1"/>
</dbReference>
<evidence type="ECO:0000313" key="2">
    <source>
        <dbReference type="EMBL" id="MBC8576045.1"/>
    </source>
</evidence>
<proteinExistence type="predicted"/>